<feature type="compositionally biased region" description="Basic and acidic residues" evidence="1">
    <location>
        <begin position="164"/>
        <end position="178"/>
    </location>
</feature>
<protein>
    <submittedName>
        <fullName evidence="2">Uncharacterized protein</fullName>
    </submittedName>
</protein>
<organism evidence="2 3">
    <name type="scientific">Araneus ventricosus</name>
    <name type="common">Orbweaver spider</name>
    <name type="synonym">Epeira ventricosa</name>
    <dbReference type="NCBI Taxonomy" id="182803"/>
    <lineage>
        <taxon>Eukaryota</taxon>
        <taxon>Metazoa</taxon>
        <taxon>Ecdysozoa</taxon>
        <taxon>Arthropoda</taxon>
        <taxon>Chelicerata</taxon>
        <taxon>Arachnida</taxon>
        <taxon>Araneae</taxon>
        <taxon>Araneomorphae</taxon>
        <taxon>Entelegynae</taxon>
        <taxon>Araneoidea</taxon>
        <taxon>Araneidae</taxon>
        <taxon>Araneus</taxon>
    </lineage>
</organism>
<name>A0A4Y2LG75_ARAVE</name>
<dbReference type="EMBL" id="BGPR01118748">
    <property type="protein sequence ID" value="GBN13801.1"/>
    <property type="molecule type" value="Genomic_DNA"/>
</dbReference>
<reference evidence="2 3" key="1">
    <citation type="journal article" date="2019" name="Sci. Rep.">
        <title>Orb-weaving spider Araneus ventricosus genome elucidates the spidroin gene catalogue.</title>
        <authorList>
            <person name="Kono N."/>
            <person name="Nakamura H."/>
            <person name="Ohtoshi R."/>
            <person name="Moran D.A.P."/>
            <person name="Shinohara A."/>
            <person name="Yoshida Y."/>
            <person name="Fujiwara M."/>
            <person name="Mori M."/>
            <person name="Tomita M."/>
            <person name="Arakawa K."/>
        </authorList>
    </citation>
    <scope>NUCLEOTIDE SEQUENCE [LARGE SCALE GENOMIC DNA]</scope>
</reference>
<sequence>MPDHAHVGKMKRRFRLSELNKTSFLEARKIVSDRTPTVGVSYASRAKSFVCTGGQRKPPSNTETLSQNNQQISKTLVNNSDSISPIKINKVQLPNIENNKINTSVKPSLPQNRSAIPKINQNLDSKTKMTNSQSKSLVQRNKLGESPGIPLPSTSGIKPKKKVNNLEKRQKQLKKLES</sequence>
<keyword evidence="3" id="KW-1185">Reference proteome</keyword>
<dbReference type="AlphaFoldDB" id="A0A4Y2LG75"/>
<comment type="caution">
    <text evidence="2">The sequence shown here is derived from an EMBL/GenBank/DDBJ whole genome shotgun (WGS) entry which is preliminary data.</text>
</comment>
<evidence type="ECO:0000313" key="2">
    <source>
        <dbReference type="EMBL" id="GBN13801.1"/>
    </source>
</evidence>
<accession>A0A4Y2LG75</accession>
<dbReference type="Proteomes" id="UP000499080">
    <property type="component" value="Unassembled WGS sequence"/>
</dbReference>
<feature type="region of interest" description="Disordered" evidence="1">
    <location>
        <begin position="102"/>
        <end position="178"/>
    </location>
</feature>
<feature type="compositionally biased region" description="Polar residues" evidence="1">
    <location>
        <begin position="102"/>
        <end position="139"/>
    </location>
</feature>
<proteinExistence type="predicted"/>
<evidence type="ECO:0000313" key="3">
    <source>
        <dbReference type="Proteomes" id="UP000499080"/>
    </source>
</evidence>
<evidence type="ECO:0000256" key="1">
    <source>
        <dbReference type="SAM" id="MobiDB-lite"/>
    </source>
</evidence>
<gene>
    <name evidence="2" type="ORF">AVEN_252760_1</name>
</gene>